<keyword evidence="1" id="KW-0378">Hydrolase</keyword>
<dbReference type="Proteomes" id="UP001374952">
    <property type="component" value="Unassembled WGS sequence"/>
</dbReference>
<dbReference type="EMBL" id="JBAKAX010000001">
    <property type="protein sequence ID" value="MEL0602911.1"/>
    <property type="molecule type" value="Genomic_DNA"/>
</dbReference>
<evidence type="ECO:0000313" key="1">
    <source>
        <dbReference type="EMBL" id="MEL0602911.1"/>
    </source>
</evidence>
<proteinExistence type="predicted"/>
<reference evidence="1" key="1">
    <citation type="submission" date="2024-02" db="EMBL/GenBank/DDBJ databases">
        <title>Bacteria isolated from the canopy kelp, Nereocystis luetkeana.</title>
        <authorList>
            <person name="Pfister C.A."/>
            <person name="Younker I.T."/>
            <person name="Light S.H."/>
        </authorList>
    </citation>
    <scope>NUCLEOTIDE SEQUENCE</scope>
    <source>
        <strain evidence="1">TN.2.01</strain>
    </source>
</reference>
<sequence length="300" mass="34236">MAITQQSHFVQLNNQQTLHLRRIANDKQAGPVVFLMHGAVENGKIFYTHSNKGLAPFLAEQGYCCYVADLRGRGESKPLISRHAKYGQTEAIVEDIPAFINYIEEVESKKPDYWVAHSWGGVLMNSVFARFPEYVKDVKACAYFGSKRSLFNNHPKKLLQANVVWYFMAPLLAKKHGYLNAKGYKWGSDNESQKSHYQSMQWAKKRPWVDSDDGFDYASALAKLHVPPTLHIGAVNDKALAQPIDIKKFMAESGPGKQTLKIYGKRYGHSVDYDHINMLTHPQARDEQFKDVLDWFNEHS</sequence>
<accession>A0ACC6QZE8</accession>
<name>A0ACC6QZE8_9GAMM</name>
<protein>
    <submittedName>
        <fullName evidence="1">Alpha/beta fold hydrolase</fullName>
    </submittedName>
</protein>
<evidence type="ECO:0000313" key="2">
    <source>
        <dbReference type="Proteomes" id="UP001374952"/>
    </source>
</evidence>
<organism evidence="1 2">
    <name type="scientific">Pseudoalteromonas undina</name>
    <dbReference type="NCBI Taxonomy" id="43660"/>
    <lineage>
        <taxon>Bacteria</taxon>
        <taxon>Pseudomonadati</taxon>
        <taxon>Pseudomonadota</taxon>
        <taxon>Gammaproteobacteria</taxon>
        <taxon>Alteromonadales</taxon>
        <taxon>Pseudoalteromonadaceae</taxon>
        <taxon>Pseudoalteromonas</taxon>
    </lineage>
</organism>
<keyword evidence="2" id="KW-1185">Reference proteome</keyword>
<gene>
    <name evidence="1" type="ORF">V6250_01955</name>
</gene>
<comment type="caution">
    <text evidence="1">The sequence shown here is derived from an EMBL/GenBank/DDBJ whole genome shotgun (WGS) entry which is preliminary data.</text>
</comment>